<reference evidence="1 2" key="1">
    <citation type="journal article" date="2020" name="Cell">
        <title>Large-Scale Comparative Analyses of Tick Genomes Elucidate Their Genetic Diversity and Vector Capacities.</title>
        <authorList>
            <consortium name="Tick Genome and Microbiome Consortium (TIGMIC)"/>
            <person name="Jia N."/>
            <person name="Wang J."/>
            <person name="Shi W."/>
            <person name="Du L."/>
            <person name="Sun Y."/>
            <person name="Zhan W."/>
            <person name="Jiang J.F."/>
            <person name="Wang Q."/>
            <person name="Zhang B."/>
            <person name="Ji P."/>
            <person name="Bell-Sakyi L."/>
            <person name="Cui X.M."/>
            <person name="Yuan T.T."/>
            <person name="Jiang B.G."/>
            <person name="Yang W.F."/>
            <person name="Lam T.T."/>
            <person name="Chang Q.C."/>
            <person name="Ding S.J."/>
            <person name="Wang X.J."/>
            <person name="Zhu J.G."/>
            <person name="Ruan X.D."/>
            <person name="Zhao L."/>
            <person name="Wei J.T."/>
            <person name="Ye R.Z."/>
            <person name="Que T.C."/>
            <person name="Du C.H."/>
            <person name="Zhou Y.H."/>
            <person name="Cheng J.X."/>
            <person name="Dai P.F."/>
            <person name="Guo W.B."/>
            <person name="Han X.H."/>
            <person name="Huang E.J."/>
            <person name="Li L.F."/>
            <person name="Wei W."/>
            <person name="Gao Y.C."/>
            <person name="Liu J.Z."/>
            <person name="Shao H.Z."/>
            <person name="Wang X."/>
            <person name="Wang C.C."/>
            <person name="Yang T.C."/>
            <person name="Huo Q.B."/>
            <person name="Li W."/>
            <person name="Chen H.Y."/>
            <person name="Chen S.E."/>
            <person name="Zhou L.G."/>
            <person name="Ni X.B."/>
            <person name="Tian J.H."/>
            <person name="Sheng Y."/>
            <person name="Liu T."/>
            <person name="Pan Y.S."/>
            <person name="Xia L.Y."/>
            <person name="Li J."/>
            <person name="Zhao F."/>
            <person name="Cao W.C."/>
        </authorList>
    </citation>
    <scope>NUCLEOTIDE SEQUENCE [LARGE SCALE GENOMIC DNA]</scope>
    <source>
        <strain evidence="1">Iper-2018</strain>
    </source>
</reference>
<accession>A0AC60PPQ2</accession>
<name>A0AC60PPQ2_IXOPE</name>
<comment type="caution">
    <text evidence="1">The sequence shown here is derived from an EMBL/GenBank/DDBJ whole genome shotgun (WGS) entry which is preliminary data.</text>
</comment>
<dbReference type="Proteomes" id="UP000805193">
    <property type="component" value="Unassembled WGS sequence"/>
</dbReference>
<organism evidence="1 2">
    <name type="scientific">Ixodes persulcatus</name>
    <name type="common">Taiga tick</name>
    <dbReference type="NCBI Taxonomy" id="34615"/>
    <lineage>
        <taxon>Eukaryota</taxon>
        <taxon>Metazoa</taxon>
        <taxon>Ecdysozoa</taxon>
        <taxon>Arthropoda</taxon>
        <taxon>Chelicerata</taxon>
        <taxon>Arachnida</taxon>
        <taxon>Acari</taxon>
        <taxon>Parasitiformes</taxon>
        <taxon>Ixodida</taxon>
        <taxon>Ixodoidea</taxon>
        <taxon>Ixodidae</taxon>
        <taxon>Ixodinae</taxon>
        <taxon>Ixodes</taxon>
    </lineage>
</organism>
<keyword evidence="2" id="KW-1185">Reference proteome</keyword>
<gene>
    <name evidence="1" type="ORF">HPB47_001174</name>
</gene>
<proteinExistence type="predicted"/>
<evidence type="ECO:0000313" key="1">
    <source>
        <dbReference type="EMBL" id="KAG0423026.1"/>
    </source>
</evidence>
<protein>
    <submittedName>
        <fullName evidence="1">Uncharacterized protein</fullName>
    </submittedName>
</protein>
<dbReference type="EMBL" id="JABSTQ010010155">
    <property type="protein sequence ID" value="KAG0423026.1"/>
    <property type="molecule type" value="Genomic_DNA"/>
</dbReference>
<sequence length="183" mass="20552">MSPTRRPPVRRHRLQGTRLTHSMDAGDGTAVDFATETVKRRLSDPEQRTDRSPQQAERPWLVATGKKGRRAGRSCSSSLPSDEYVDSDNPEWAQRDERGRKRSDKWKRNGDEYTNAAGRVLTLLGYKLDRQLGDVKAGFREYCRSANTGANPWRPTTGFWTPFIAGNSAGSTASWARREPSVA</sequence>
<evidence type="ECO:0000313" key="2">
    <source>
        <dbReference type="Proteomes" id="UP000805193"/>
    </source>
</evidence>